<dbReference type="CDD" id="cd00174">
    <property type="entry name" value="SH3"/>
    <property type="match status" value="1"/>
</dbReference>
<dbReference type="GeneID" id="17312119"/>
<evidence type="ECO:0000313" key="7">
    <source>
        <dbReference type="EnsemblProtists" id="EKX55407"/>
    </source>
</evidence>
<keyword evidence="8" id="KW-1185">Reference proteome</keyword>
<evidence type="ECO:0000256" key="1">
    <source>
        <dbReference type="ARBA" id="ARBA00022443"/>
    </source>
</evidence>
<protein>
    <recommendedName>
        <fullName evidence="5">SH3 domain-containing protein</fullName>
    </recommendedName>
</protein>
<dbReference type="Gene3D" id="2.30.30.40">
    <property type="entry name" value="SH3 Domains"/>
    <property type="match status" value="1"/>
</dbReference>
<feature type="domain" description="SH3" evidence="5">
    <location>
        <begin position="17"/>
        <end position="76"/>
    </location>
</feature>
<reference evidence="8" key="2">
    <citation type="submission" date="2012-11" db="EMBL/GenBank/DDBJ databases">
        <authorList>
            <person name="Kuo A."/>
            <person name="Curtis B.A."/>
            <person name="Tanifuji G."/>
            <person name="Burki F."/>
            <person name="Gruber A."/>
            <person name="Irimia M."/>
            <person name="Maruyama S."/>
            <person name="Arias M.C."/>
            <person name="Ball S.G."/>
            <person name="Gile G.H."/>
            <person name="Hirakawa Y."/>
            <person name="Hopkins J.F."/>
            <person name="Rensing S.A."/>
            <person name="Schmutz J."/>
            <person name="Symeonidi A."/>
            <person name="Elias M."/>
            <person name="Eveleigh R.J."/>
            <person name="Herman E.K."/>
            <person name="Klute M.J."/>
            <person name="Nakayama T."/>
            <person name="Obornik M."/>
            <person name="Reyes-Prieto A."/>
            <person name="Armbrust E.V."/>
            <person name="Aves S.J."/>
            <person name="Beiko R.G."/>
            <person name="Coutinho P."/>
            <person name="Dacks J.B."/>
            <person name="Durnford D.G."/>
            <person name="Fast N.M."/>
            <person name="Green B.R."/>
            <person name="Grisdale C."/>
            <person name="Hempe F."/>
            <person name="Henrissat B."/>
            <person name="Hoppner M.P."/>
            <person name="Ishida K.-I."/>
            <person name="Kim E."/>
            <person name="Koreny L."/>
            <person name="Kroth P.G."/>
            <person name="Liu Y."/>
            <person name="Malik S.-B."/>
            <person name="Maier U.G."/>
            <person name="McRose D."/>
            <person name="Mock T."/>
            <person name="Neilson J.A."/>
            <person name="Onodera N.T."/>
            <person name="Poole A.M."/>
            <person name="Pritham E.J."/>
            <person name="Richards T.A."/>
            <person name="Rocap G."/>
            <person name="Roy S.W."/>
            <person name="Sarai C."/>
            <person name="Schaack S."/>
            <person name="Shirato S."/>
            <person name="Slamovits C.H."/>
            <person name="Spencer D.F."/>
            <person name="Suzuki S."/>
            <person name="Worden A.Z."/>
            <person name="Zauner S."/>
            <person name="Barry K."/>
            <person name="Bell C."/>
            <person name="Bharti A.K."/>
            <person name="Crow J.A."/>
            <person name="Grimwood J."/>
            <person name="Kramer R."/>
            <person name="Lindquist E."/>
            <person name="Lucas S."/>
            <person name="Salamov A."/>
            <person name="McFadden G.I."/>
            <person name="Lane C.E."/>
            <person name="Keeling P.J."/>
            <person name="Gray M.W."/>
            <person name="Grigoriev I.V."/>
            <person name="Archibald J.M."/>
        </authorList>
    </citation>
    <scope>NUCLEOTIDE SEQUENCE</scope>
    <source>
        <strain evidence="8">CCMP2712</strain>
    </source>
</reference>
<keyword evidence="1 2" id="KW-0728">SH3 domain</keyword>
<evidence type="ECO:0000259" key="5">
    <source>
        <dbReference type="PROSITE" id="PS50002"/>
    </source>
</evidence>
<dbReference type="HOGENOM" id="CLU_296929_0_0_1"/>
<dbReference type="eggNOG" id="ENOG502SC5A">
    <property type="taxonomic scope" value="Eukaryota"/>
</dbReference>
<dbReference type="KEGG" id="gtt:GUITHDRAFT_99185"/>
<dbReference type="PRINTS" id="PR00452">
    <property type="entry name" value="SH3DOMAIN"/>
</dbReference>
<dbReference type="InterPro" id="IPR011992">
    <property type="entry name" value="EF-hand-dom_pair"/>
</dbReference>
<dbReference type="PANTHER" id="PTHR35381:SF1">
    <property type="entry name" value="EF-HAND DOMAIN-CONTAINING PROTEIN"/>
    <property type="match status" value="1"/>
</dbReference>
<evidence type="ECO:0000313" key="6">
    <source>
        <dbReference type="EMBL" id="EKX55407.1"/>
    </source>
</evidence>
<dbReference type="PANTHER" id="PTHR35381">
    <property type="entry name" value="EF-HAND DOMAIN-CONTAINING PROTEIN"/>
    <property type="match status" value="1"/>
</dbReference>
<feature type="compositionally biased region" description="Polar residues" evidence="4">
    <location>
        <begin position="873"/>
        <end position="883"/>
    </location>
</feature>
<feature type="region of interest" description="Disordered" evidence="4">
    <location>
        <begin position="873"/>
        <end position="922"/>
    </location>
</feature>
<dbReference type="SUPFAM" id="SSF47473">
    <property type="entry name" value="EF-hand"/>
    <property type="match status" value="1"/>
</dbReference>
<dbReference type="STRING" id="905079.L1K4A3"/>
<feature type="region of interest" description="Disordered" evidence="4">
    <location>
        <begin position="759"/>
        <end position="779"/>
    </location>
</feature>
<sequence length="1016" mass="117339">MAASPDLSSMRSGCMPEPLQTAQALYNYEAVEDDELSFARGDKMILYSSPEEGWYECELKGQIGLVPANYVRLIFPEQQLRLAQTSGYLQNSPQPFSAAGRLSAELYGQGSSRNGTPLLGPSLATPKLGPRWSSNDVLTENDKVLNEESGVKNVHERLYEEGIILIKKQQVKQEMSKQAEGMQTKNVKPHLNQKSMQLASRRKPDKGRNYGEFLYQEGQLKKYQKAEYMNMLKREEEAKEDIENTFTPRISQSSKTLRRDMPVVERLLMLEQIKQERLERLKRTREQEESRELIFSPRITDYEVKEEKKTELYGKDAQRQRDFQKHLLQEKLKRDLGLTHTPRLCERSRRIARRSEGEEVWERLHKDAERREMKFSNMTRSPTSQIPGLDLAGIEKHMKEGGRRSNRDVSDLSCGSQSSRGVVIRDASFTSQQSAACHSLYEKAEKRRTMLQELERQRDEEEQSLRRHSKITPKSEELSAHRKKKDYMSAIERFGFVTNLNNESAVNFLSFSRGFHRVFEHSNSRVYLFVCSNQSLREKTLKQVWAEVLQMSKVTKEKDPEMLTVPLEIFTETLVSCRENHCIESLENEDKKNVLRILSDMARIIFLDRLSSNKPSHQIRSERAGFEKRLKQLQLEAAQEFRKIVRELGGKLNDSECDLLFEYYDQENRTLRLTDFVLNSSGILTSRKIAMERWLKRYDINNMGAISIIQLGLHDSISLATKKRIQIFDGVIDRIQEVNMRLQSIKEKFRHTFEEELQEGLSSPPAAKANSEGGLDGSLNQIPRHEILHQLSRKKFEKMFAARQKQDEKEMEHCTFRPVVNPTRSHTRKSNSDTTSVEDRLFYGSSHKKKCENTKTWEERELELCTFRPTLVSKSPKVSGNKDSSVKPREDASKRHVDRVRRGEEPEANITAKSLSPPSQEARPPMLLTEIRKNFVNPPLFCLDVDLGNGKMQRLEVHKGDDVAHLVGSFCRHYNLDDKCCQNLQALIDEQLVCIDLHGYTSPSETSVLESDDSSI</sequence>
<gene>
    <name evidence="6" type="ORF">GUITHDRAFT_99185</name>
</gene>
<evidence type="ECO:0000256" key="3">
    <source>
        <dbReference type="SAM" id="Coils"/>
    </source>
</evidence>
<dbReference type="SUPFAM" id="SSF50044">
    <property type="entry name" value="SH3-domain"/>
    <property type="match status" value="1"/>
</dbReference>
<dbReference type="Pfam" id="PF14604">
    <property type="entry name" value="SH3_9"/>
    <property type="match status" value="1"/>
</dbReference>
<reference evidence="6 8" key="1">
    <citation type="journal article" date="2012" name="Nature">
        <title>Algal genomes reveal evolutionary mosaicism and the fate of nucleomorphs.</title>
        <authorList>
            <consortium name="DOE Joint Genome Institute"/>
            <person name="Curtis B.A."/>
            <person name="Tanifuji G."/>
            <person name="Burki F."/>
            <person name="Gruber A."/>
            <person name="Irimia M."/>
            <person name="Maruyama S."/>
            <person name="Arias M.C."/>
            <person name="Ball S.G."/>
            <person name="Gile G.H."/>
            <person name="Hirakawa Y."/>
            <person name="Hopkins J.F."/>
            <person name="Kuo A."/>
            <person name="Rensing S.A."/>
            <person name="Schmutz J."/>
            <person name="Symeonidi A."/>
            <person name="Elias M."/>
            <person name="Eveleigh R.J."/>
            <person name="Herman E.K."/>
            <person name="Klute M.J."/>
            <person name="Nakayama T."/>
            <person name="Obornik M."/>
            <person name="Reyes-Prieto A."/>
            <person name="Armbrust E.V."/>
            <person name="Aves S.J."/>
            <person name="Beiko R.G."/>
            <person name="Coutinho P."/>
            <person name="Dacks J.B."/>
            <person name="Durnford D.G."/>
            <person name="Fast N.M."/>
            <person name="Green B.R."/>
            <person name="Grisdale C.J."/>
            <person name="Hempel F."/>
            <person name="Henrissat B."/>
            <person name="Hoppner M.P."/>
            <person name="Ishida K."/>
            <person name="Kim E."/>
            <person name="Koreny L."/>
            <person name="Kroth P.G."/>
            <person name="Liu Y."/>
            <person name="Malik S.B."/>
            <person name="Maier U.G."/>
            <person name="McRose D."/>
            <person name="Mock T."/>
            <person name="Neilson J.A."/>
            <person name="Onodera N.T."/>
            <person name="Poole A.M."/>
            <person name="Pritham E.J."/>
            <person name="Richards T.A."/>
            <person name="Rocap G."/>
            <person name="Roy S.W."/>
            <person name="Sarai C."/>
            <person name="Schaack S."/>
            <person name="Shirato S."/>
            <person name="Slamovits C.H."/>
            <person name="Spencer D.F."/>
            <person name="Suzuki S."/>
            <person name="Worden A.Z."/>
            <person name="Zauner S."/>
            <person name="Barry K."/>
            <person name="Bell C."/>
            <person name="Bharti A.K."/>
            <person name="Crow J.A."/>
            <person name="Grimwood J."/>
            <person name="Kramer R."/>
            <person name="Lindquist E."/>
            <person name="Lucas S."/>
            <person name="Salamov A."/>
            <person name="McFadden G.I."/>
            <person name="Lane C.E."/>
            <person name="Keeling P.J."/>
            <person name="Gray M.W."/>
            <person name="Grigoriev I.V."/>
            <person name="Archibald J.M."/>
        </authorList>
    </citation>
    <scope>NUCLEOTIDE SEQUENCE</scope>
    <source>
        <strain evidence="6 8">CCMP2712</strain>
    </source>
</reference>
<feature type="region of interest" description="Disordered" evidence="4">
    <location>
        <begin position="454"/>
        <end position="481"/>
    </location>
</feature>
<dbReference type="InterPro" id="IPR036028">
    <property type="entry name" value="SH3-like_dom_sf"/>
</dbReference>
<dbReference type="PROSITE" id="PS50002">
    <property type="entry name" value="SH3"/>
    <property type="match status" value="1"/>
</dbReference>
<feature type="compositionally biased region" description="Basic and acidic residues" evidence="4">
    <location>
        <begin position="454"/>
        <end position="465"/>
    </location>
</feature>
<dbReference type="SMART" id="SM00326">
    <property type="entry name" value="SH3"/>
    <property type="match status" value="1"/>
</dbReference>
<evidence type="ECO:0000256" key="2">
    <source>
        <dbReference type="PROSITE-ProRule" id="PRU00192"/>
    </source>
</evidence>
<evidence type="ECO:0000256" key="4">
    <source>
        <dbReference type="SAM" id="MobiDB-lite"/>
    </source>
</evidence>
<reference evidence="7" key="3">
    <citation type="submission" date="2016-03" db="UniProtKB">
        <authorList>
            <consortium name="EnsemblProtists"/>
        </authorList>
    </citation>
    <scope>IDENTIFICATION</scope>
</reference>
<dbReference type="PaxDb" id="55529-EKX55407"/>
<dbReference type="Proteomes" id="UP000011087">
    <property type="component" value="Unassembled WGS sequence"/>
</dbReference>
<dbReference type="OrthoDB" id="5971719at2759"/>
<organism evidence="6">
    <name type="scientific">Guillardia theta (strain CCMP2712)</name>
    <name type="common">Cryptophyte</name>
    <dbReference type="NCBI Taxonomy" id="905079"/>
    <lineage>
        <taxon>Eukaryota</taxon>
        <taxon>Cryptophyceae</taxon>
        <taxon>Pyrenomonadales</taxon>
        <taxon>Geminigeraceae</taxon>
        <taxon>Guillardia</taxon>
    </lineage>
</organism>
<dbReference type="EMBL" id="JH992965">
    <property type="protein sequence ID" value="EKX55407.1"/>
    <property type="molecule type" value="Genomic_DNA"/>
</dbReference>
<keyword evidence="3" id="KW-0175">Coiled coil</keyword>
<proteinExistence type="predicted"/>
<dbReference type="RefSeq" id="XP_005842387.1">
    <property type="nucleotide sequence ID" value="XM_005842330.1"/>
</dbReference>
<feature type="coiled-coil region" evidence="3">
    <location>
        <begin position="616"/>
        <end position="643"/>
    </location>
</feature>
<dbReference type="AlphaFoldDB" id="L1K4A3"/>
<dbReference type="EnsemblProtists" id="EKX55407">
    <property type="protein sequence ID" value="EKX55407"/>
    <property type="gene ID" value="GUITHDRAFT_99185"/>
</dbReference>
<accession>L1K4A3</accession>
<name>L1K4A3_GUITC</name>
<dbReference type="InterPro" id="IPR001452">
    <property type="entry name" value="SH3_domain"/>
</dbReference>
<dbReference type="PRINTS" id="PR00499">
    <property type="entry name" value="P67PHOX"/>
</dbReference>
<feature type="compositionally biased region" description="Basic and acidic residues" evidence="4">
    <location>
        <begin position="884"/>
        <end position="905"/>
    </location>
</feature>
<evidence type="ECO:0000313" key="8">
    <source>
        <dbReference type="Proteomes" id="UP000011087"/>
    </source>
</evidence>